<dbReference type="Proteomes" id="UP000325315">
    <property type="component" value="Unassembled WGS sequence"/>
</dbReference>
<reference evidence="2" key="1">
    <citation type="journal article" date="2019" name="Plant Biotechnol. J.">
        <title>Genome sequencing of the Australian wild diploid species Gossypium australe highlights disease resistance and delayed gland morphogenesis.</title>
        <authorList>
            <person name="Cai Y."/>
            <person name="Cai X."/>
            <person name="Wang Q."/>
            <person name="Wang P."/>
            <person name="Zhang Y."/>
            <person name="Cai C."/>
            <person name="Xu Y."/>
            <person name="Wang K."/>
            <person name="Zhou Z."/>
            <person name="Wang C."/>
            <person name="Geng S."/>
            <person name="Li B."/>
            <person name="Dong Q."/>
            <person name="Hou Y."/>
            <person name="Wang H."/>
            <person name="Ai P."/>
            <person name="Liu Z."/>
            <person name="Yi F."/>
            <person name="Sun M."/>
            <person name="An G."/>
            <person name="Cheng J."/>
            <person name="Zhang Y."/>
            <person name="Shi Q."/>
            <person name="Xie Y."/>
            <person name="Shi X."/>
            <person name="Chang Y."/>
            <person name="Huang F."/>
            <person name="Chen Y."/>
            <person name="Hong S."/>
            <person name="Mi L."/>
            <person name="Sun Q."/>
            <person name="Zhang L."/>
            <person name="Zhou B."/>
            <person name="Peng R."/>
            <person name="Zhang X."/>
            <person name="Liu F."/>
        </authorList>
    </citation>
    <scope>NUCLEOTIDE SEQUENCE [LARGE SCALE GENOMIC DNA]</scope>
    <source>
        <strain evidence="2">cv. PA1801</strain>
    </source>
</reference>
<dbReference type="GO" id="GO:0003964">
    <property type="term" value="F:RNA-directed DNA polymerase activity"/>
    <property type="evidence" value="ECO:0007669"/>
    <property type="project" value="UniProtKB-KW"/>
</dbReference>
<accession>A0A5B6UXB5</accession>
<gene>
    <name evidence="1" type="ORF">EPI10_027453</name>
</gene>
<evidence type="ECO:0000313" key="2">
    <source>
        <dbReference type="Proteomes" id="UP000325315"/>
    </source>
</evidence>
<comment type="caution">
    <text evidence="1">The sequence shown here is derived from an EMBL/GenBank/DDBJ whole genome shotgun (WGS) entry which is preliminary data.</text>
</comment>
<sequence length="128" mass="14472">MKKMGFERGWIDMILKCVLSVSYSVIINGLPRLSSLIRLEKTENIIKGVKASQRGPAISHLLFSDDCILFPEATERGAMSLKQILMEYETNLGQCVNFEKSVFYSSNTEEREKMTVSQVLAFRGSNDI</sequence>
<keyword evidence="1" id="KW-0695">RNA-directed DNA polymerase</keyword>
<name>A0A5B6UXB5_9ROSI</name>
<dbReference type="EMBL" id="SMMG02000009">
    <property type="protein sequence ID" value="KAA3460832.1"/>
    <property type="molecule type" value="Genomic_DNA"/>
</dbReference>
<keyword evidence="1" id="KW-0548">Nucleotidyltransferase</keyword>
<organism evidence="1 2">
    <name type="scientific">Gossypium australe</name>
    <dbReference type="NCBI Taxonomy" id="47621"/>
    <lineage>
        <taxon>Eukaryota</taxon>
        <taxon>Viridiplantae</taxon>
        <taxon>Streptophyta</taxon>
        <taxon>Embryophyta</taxon>
        <taxon>Tracheophyta</taxon>
        <taxon>Spermatophyta</taxon>
        <taxon>Magnoliopsida</taxon>
        <taxon>eudicotyledons</taxon>
        <taxon>Gunneridae</taxon>
        <taxon>Pentapetalae</taxon>
        <taxon>rosids</taxon>
        <taxon>malvids</taxon>
        <taxon>Malvales</taxon>
        <taxon>Malvaceae</taxon>
        <taxon>Malvoideae</taxon>
        <taxon>Gossypium</taxon>
    </lineage>
</organism>
<dbReference type="AlphaFoldDB" id="A0A5B6UXB5"/>
<keyword evidence="1" id="KW-0808">Transferase</keyword>
<evidence type="ECO:0000313" key="1">
    <source>
        <dbReference type="EMBL" id="KAA3460832.1"/>
    </source>
</evidence>
<keyword evidence="2" id="KW-1185">Reference proteome</keyword>
<protein>
    <submittedName>
        <fullName evidence="1">LINE-1 reverse transcriptase isogeny</fullName>
    </submittedName>
</protein>
<proteinExistence type="predicted"/>